<evidence type="ECO:0000256" key="3">
    <source>
        <dbReference type="ARBA" id="ARBA00022598"/>
    </source>
</evidence>
<evidence type="ECO:0000256" key="7">
    <source>
        <dbReference type="ARBA" id="ARBA00022842"/>
    </source>
</evidence>
<dbReference type="Pfam" id="PF06418">
    <property type="entry name" value="CTP_synth_N"/>
    <property type="match status" value="1"/>
</dbReference>
<dbReference type="AlphaFoldDB" id="A0A7S1IWP6"/>
<dbReference type="GO" id="GO:0046872">
    <property type="term" value="F:metal ion binding"/>
    <property type="evidence" value="ECO:0007669"/>
    <property type="project" value="UniProtKB-KW"/>
</dbReference>
<feature type="domain" description="CTP synthase N-terminal" evidence="14">
    <location>
        <begin position="205"/>
        <end position="473"/>
    </location>
</feature>
<dbReference type="InterPro" id="IPR017926">
    <property type="entry name" value="GATASE"/>
</dbReference>
<evidence type="ECO:0000256" key="4">
    <source>
        <dbReference type="ARBA" id="ARBA00022723"/>
    </source>
</evidence>
<evidence type="ECO:0000256" key="6">
    <source>
        <dbReference type="ARBA" id="ARBA00022840"/>
    </source>
</evidence>
<dbReference type="GO" id="GO:0042802">
    <property type="term" value="F:identical protein binding"/>
    <property type="evidence" value="ECO:0007669"/>
    <property type="project" value="TreeGrafter"/>
</dbReference>
<evidence type="ECO:0000256" key="5">
    <source>
        <dbReference type="ARBA" id="ARBA00022741"/>
    </source>
</evidence>
<dbReference type="CDD" id="cd01746">
    <property type="entry name" value="GATase1_CTP_Synthase"/>
    <property type="match status" value="1"/>
</dbReference>
<keyword evidence="3 11" id="KW-0436">Ligase</keyword>
<dbReference type="SUPFAM" id="SSF52540">
    <property type="entry name" value="P-loop containing nucleoside triphosphate hydrolases"/>
    <property type="match status" value="1"/>
</dbReference>
<dbReference type="GO" id="GO:0005524">
    <property type="term" value="F:ATP binding"/>
    <property type="evidence" value="ECO:0007669"/>
    <property type="project" value="UniProtKB-KW"/>
</dbReference>
<evidence type="ECO:0000259" key="14">
    <source>
        <dbReference type="Pfam" id="PF06418"/>
    </source>
</evidence>
<protein>
    <recommendedName>
        <fullName evidence="11">CTP synthase</fullName>
        <ecNumber evidence="11">6.3.4.2</ecNumber>
    </recommendedName>
    <alternativeName>
        <fullName evidence="11">UTP--ammonia ligase</fullName>
    </alternativeName>
</protein>
<organism evidence="15">
    <name type="scientific">Eutreptiella gymnastica</name>
    <dbReference type="NCBI Taxonomy" id="73025"/>
    <lineage>
        <taxon>Eukaryota</taxon>
        <taxon>Discoba</taxon>
        <taxon>Euglenozoa</taxon>
        <taxon>Euglenida</taxon>
        <taxon>Spirocuta</taxon>
        <taxon>Euglenophyceae</taxon>
        <taxon>Eutreptiales</taxon>
        <taxon>Eutreptiaceae</taxon>
        <taxon>Eutreptiella</taxon>
    </lineage>
</organism>
<evidence type="ECO:0000256" key="9">
    <source>
        <dbReference type="ARBA" id="ARBA00022975"/>
    </source>
</evidence>
<dbReference type="Gene3D" id="3.40.50.300">
    <property type="entry name" value="P-loop containing nucleotide triphosphate hydrolases"/>
    <property type="match status" value="1"/>
</dbReference>
<feature type="domain" description="Glutamine amidotransferase" evidence="13">
    <location>
        <begin position="530"/>
        <end position="759"/>
    </location>
</feature>
<dbReference type="Gene3D" id="3.40.50.880">
    <property type="match status" value="1"/>
</dbReference>
<dbReference type="NCBIfam" id="TIGR00337">
    <property type="entry name" value="PyrG"/>
    <property type="match status" value="1"/>
</dbReference>
<evidence type="ECO:0000256" key="12">
    <source>
        <dbReference type="SAM" id="MobiDB-lite"/>
    </source>
</evidence>
<evidence type="ECO:0000256" key="11">
    <source>
        <dbReference type="RuleBase" id="RU810713"/>
    </source>
</evidence>
<dbReference type="PANTHER" id="PTHR11550">
    <property type="entry name" value="CTP SYNTHASE"/>
    <property type="match status" value="1"/>
</dbReference>
<gene>
    <name evidence="15" type="ORF">EGYM00392_LOCUS36546</name>
</gene>
<accession>A0A7S1IWP6</accession>
<proteinExistence type="inferred from homology"/>
<comment type="function">
    <text evidence="11">Catalyzes the ATP-dependent amination of UTP to CTP with either L-glutamine or ammonia as the source of nitrogen.</text>
</comment>
<evidence type="ECO:0000256" key="2">
    <source>
        <dbReference type="ARBA" id="ARBA00007533"/>
    </source>
</evidence>
<comment type="similarity">
    <text evidence="2 11">Belongs to the CTP synthase family.</text>
</comment>
<dbReference type="FunFam" id="3.40.50.300:FF:000009">
    <property type="entry name" value="CTP synthase"/>
    <property type="match status" value="1"/>
</dbReference>
<dbReference type="InterPro" id="IPR029062">
    <property type="entry name" value="Class_I_gatase-like"/>
</dbReference>
<dbReference type="InterPro" id="IPR033828">
    <property type="entry name" value="GATase1_CTP_Synthase"/>
</dbReference>
<dbReference type="PROSITE" id="PS51273">
    <property type="entry name" value="GATASE_TYPE_1"/>
    <property type="match status" value="1"/>
</dbReference>
<evidence type="ECO:0000259" key="13">
    <source>
        <dbReference type="Pfam" id="PF00117"/>
    </source>
</evidence>
<keyword evidence="8 11" id="KW-0315">Glutamine amidotransferase</keyword>
<dbReference type="UniPathway" id="UPA00159">
    <property type="reaction ID" value="UER00277"/>
</dbReference>
<dbReference type="InterPro" id="IPR017456">
    <property type="entry name" value="CTP_synthase_N"/>
</dbReference>
<evidence type="ECO:0000256" key="10">
    <source>
        <dbReference type="ARBA" id="ARBA00047781"/>
    </source>
</evidence>
<dbReference type="InterPro" id="IPR027417">
    <property type="entry name" value="P-loop_NTPase"/>
</dbReference>
<comment type="catalytic activity">
    <reaction evidence="10 11">
        <text>UTP + L-glutamine + ATP + H2O = CTP + L-glutamate + ADP + phosphate + 2 H(+)</text>
        <dbReference type="Rhea" id="RHEA:26426"/>
        <dbReference type="ChEBI" id="CHEBI:15377"/>
        <dbReference type="ChEBI" id="CHEBI:15378"/>
        <dbReference type="ChEBI" id="CHEBI:29985"/>
        <dbReference type="ChEBI" id="CHEBI:30616"/>
        <dbReference type="ChEBI" id="CHEBI:37563"/>
        <dbReference type="ChEBI" id="CHEBI:43474"/>
        <dbReference type="ChEBI" id="CHEBI:46398"/>
        <dbReference type="ChEBI" id="CHEBI:58359"/>
        <dbReference type="ChEBI" id="CHEBI:456216"/>
        <dbReference type="EC" id="6.3.4.2"/>
    </reaction>
</comment>
<comment type="pathway">
    <text evidence="1 11">Pyrimidine metabolism; CTP biosynthesis via de novo pathway; CTP from UDP: step 2/2.</text>
</comment>
<feature type="region of interest" description="Disordered" evidence="12">
    <location>
        <begin position="102"/>
        <end position="135"/>
    </location>
</feature>
<dbReference type="Pfam" id="PF00117">
    <property type="entry name" value="GATase"/>
    <property type="match status" value="1"/>
</dbReference>
<keyword evidence="6 11" id="KW-0067">ATP-binding</keyword>
<keyword evidence="7" id="KW-0460">Magnesium</keyword>
<name>A0A7S1IWP6_9EUGL</name>
<evidence type="ECO:0000313" key="15">
    <source>
        <dbReference type="EMBL" id="CAD9025418.1"/>
    </source>
</evidence>
<reference evidence="15" key="1">
    <citation type="submission" date="2021-01" db="EMBL/GenBank/DDBJ databases">
        <authorList>
            <person name="Corre E."/>
            <person name="Pelletier E."/>
            <person name="Niang G."/>
            <person name="Scheremetjew M."/>
            <person name="Finn R."/>
            <person name="Kale V."/>
            <person name="Holt S."/>
            <person name="Cochrane G."/>
            <person name="Meng A."/>
            <person name="Brown T."/>
            <person name="Cohen L."/>
        </authorList>
    </citation>
    <scope>NUCLEOTIDE SEQUENCE</scope>
    <source>
        <strain evidence="15">NIES-381</strain>
    </source>
</reference>
<keyword evidence="5 11" id="KW-0547">Nucleotide-binding</keyword>
<keyword evidence="4" id="KW-0479">Metal-binding</keyword>
<dbReference type="GO" id="GO:0019856">
    <property type="term" value="P:pyrimidine nucleobase biosynthetic process"/>
    <property type="evidence" value="ECO:0007669"/>
    <property type="project" value="TreeGrafter"/>
</dbReference>
<evidence type="ECO:0000256" key="8">
    <source>
        <dbReference type="ARBA" id="ARBA00022962"/>
    </source>
</evidence>
<dbReference type="GO" id="GO:0003883">
    <property type="term" value="F:CTP synthase activity"/>
    <property type="evidence" value="ECO:0007669"/>
    <property type="project" value="UniProtKB-UniRule"/>
</dbReference>
<evidence type="ECO:0000256" key="1">
    <source>
        <dbReference type="ARBA" id="ARBA00005171"/>
    </source>
</evidence>
<dbReference type="GO" id="GO:0044210">
    <property type="term" value="P:'de novo' CTP biosynthetic process"/>
    <property type="evidence" value="ECO:0007669"/>
    <property type="project" value="UniProtKB-UniRule"/>
</dbReference>
<dbReference type="NCBIfam" id="NF003792">
    <property type="entry name" value="PRK05380.1"/>
    <property type="match status" value="1"/>
</dbReference>
<feature type="compositionally biased region" description="Low complexity" evidence="12">
    <location>
        <begin position="112"/>
        <end position="126"/>
    </location>
</feature>
<dbReference type="EMBL" id="HBGA01097895">
    <property type="protein sequence ID" value="CAD9025418.1"/>
    <property type="molecule type" value="Transcribed_RNA"/>
</dbReference>
<dbReference type="PANTHER" id="PTHR11550:SF0">
    <property type="entry name" value="CTP SYNTHASE-RELATED"/>
    <property type="match status" value="1"/>
</dbReference>
<keyword evidence="9 11" id="KW-0665">Pyrimidine biosynthesis</keyword>
<dbReference type="EC" id="6.3.4.2" evidence="11"/>
<dbReference type="SUPFAM" id="SSF52317">
    <property type="entry name" value="Class I glutamine amidotransferase-like"/>
    <property type="match status" value="1"/>
</dbReference>
<sequence>MLGRDTCLRPLDCVPPHAMDSSCAATPLWTVPVEGAPSLRHKKCLLAIATLCSLATYFLATQRRLQPASQAYAGFRLGSPTRLPDVSPARLGTGPRLALGHALSSPRVAPEGSRQASRGGAGSSASRPPPLPAQHQASMAPLSTLGLAGLTVAAFAMLCNIYSRCVPCSWRPDQRSTGIQEWSMLGVGGVRGGKPHQFYPAFGTKFVCVIGGVVGSVGKGRVCAGIGAVLKAQGYRITVIKVDPYLNTDAGLMSPYEHGEVFVLDDGAETDLDMGNYERTLDLHLKSENNITAGKIYRSVIDNERQGKYLGQTVQLVPHVTDEIVDQILRVGQTPTDGSGQPPHICLVEVGGTVGDLGTAPFLEAFRTLKLELGPDQFCLVSCCLLPTLSGVQKTKPTQQSTQKLLSVGLIPDMLVCRTEKEIEPETRQKIARMCGVPNQGVISNHDVADLYAIPQMLYKGGVLNVLTSVLRLDFLTKVNFSLTKPHTRFLTLDEWSSIVDKRSRATEDLTIAIVAKYTSRDQTGTGTAYMSTICALEHAANYVGRKLTILWVDSTELEHPPGTMQYEKTISMLECANGIIVPGGFGDRGTQGKIVAASWARKNRTPFLGVCLGMQMAVVAFCQDELGLDGCTSEEFDPAGQATHVLRYMPEMSNNYMGTGLVLGARTIKLKAGSVASRLYGGVTEVVERQRHKYEVNEKYISSMEEAGLRFTGMDQTGQRMEVIELDESLGHPFYLGVQCHPEFKSRPSNPAPPFLGLVLAATGQLEKGLAELEAAGPANHYKPSWFQTF</sequence>
<dbReference type="InterPro" id="IPR004468">
    <property type="entry name" value="CTP_synthase"/>
</dbReference>